<dbReference type="SMART" id="SM00248">
    <property type="entry name" value="ANK"/>
    <property type="match status" value="4"/>
</dbReference>
<sequence length="455" mass="51570">MKATVLYSLIFIFLSYLGAAQSFESPEELLFAAIFDQDLEQVEAALGQGAQLDSRYTYSRYAEDCFYWTPMMAACAMGQVELVRLLQDNGASLWAPLTEGWRSAGPLSQKGSRPLHVAAAYGSVEVAEFLLQRGALVNAGPKHYTPLFYALQAPEAKREELISLLLSYGADYRQPGILAEAIAQGEIDWAKKWLRKQASAKAKRPNCQGACSPLELAIQKEANELLPLLKQKGAKLVASAGAPPLLEQAFLAQNLFAFQWLYRQGLRPDAVLLALAENSSSSWQKILQNGQLQAEDRRFLALLKDPIFQNIELSEKPLQNMQWRSLSGGFISLKQLQGEWLLIVPWASWCESCKEQLRSLHKLDKKQQNWRILVISLDPKPYPLEDFMKAEKLPFLAAHDPQLHSIKAWDWRAPELILLDPQGWQRSRSKQALDWHKKPLSRFLQLQRKRYPARP</sequence>
<proteinExistence type="predicted"/>
<dbReference type="eggNOG" id="COG0666">
    <property type="taxonomic scope" value="Bacteria"/>
</dbReference>
<dbReference type="PROSITE" id="PS51352">
    <property type="entry name" value="THIOREDOXIN_2"/>
    <property type="match status" value="1"/>
</dbReference>
<dbReference type="SUPFAM" id="SSF48403">
    <property type="entry name" value="Ankyrin repeat"/>
    <property type="match status" value="1"/>
</dbReference>
<dbReference type="HOGENOM" id="CLU_601150_0_0_10"/>
<organism evidence="5 6">
    <name type="scientific">Saprospira grandis (strain Lewin)</name>
    <dbReference type="NCBI Taxonomy" id="984262"/>
    <lineage>
        <taxon>Bacteria</taxon>
        <taxon>Pseudomonadati</taxon>
        <taxon>Bacteroidota</taxon>
        <taxon>Saprospiria</taxon>
        <taxon>Saprospirales</taxon>
        <taxon>Saprospiraceae</taxon>
        <taxon>Saprospira</taxon>
    </lineage>
</organism>
<dbReference type="InterPro" id="IPR036770">
    <property type="entry name" value="Ankyrin_rpt-contain_sf"/>
</dbReference>
<gene>
    <name evidence="5" type="ordered locus">SGRA_2259</name>
</gene>
<dbReference type="RefSeq" id="WP_015692603.1">
    <property type="nucleotide sequence ID" value="NC_016940.1"/>
</dbReference>
<dbReference type="CDD" id="cd02966">
    <property type="entry name" value="TlpA_like_family"/>
    <property type="match status" value="1"/>
</dbReference>
<dbReference type="EMBL" id="CP002831">
    <property type="protein sequence ID" value="AFC24988.1"/>
    <property type="molecule type" value="Genomic_DNA"/>
</dbReference>
<dbReference type="PROSITE" id="PS50088">
    <property type="entry name" value="ANK_REPEAT"/>
    <property type="match status" value="1"/>
</dbReference>
<feature type="domain" description="Thioredoxin" evidence="4">
    <location>
        <begin position="299"/>
        <end position="449"/>
    </location>
</feature>
<dbReference type="PRINTS" id="PR01415">
    <property type="entry name" value="ANKYRIN"/>
</dbReference>
<dbReference type="eggNOG" id="COG0526">
    <property type="taxonomic scope" value="Bacteria"/>
</dbReference>
<dbReference type="AlphaFoldDB" id="H6L3P0"/>
<dbReference type="Proteomes" id="UP000007519">
    <property type="component" value="Chromosome"/>
</dbReference>
<protein>
    <submittedName>
        <fullName evidence="5">MHC_I C-terminus family protein</fullName>
    </submittedName>
</protein>
<dbReference type="Pfam" id="PF12796">
    <property type="entry name" value="Ank_2"/>
    <property type="match status" value="1"/>
</dbReference>
<evidence type="ECO:0000259" key="4">
    <source>
        <dbReference type="PROSITE" id="PS51352"/>
    </source>
</evidence>
<dbReference type="OrthoDB" id="754271at2"/>
<name>H6L3P0_SAPGL</name>
<dbReference type="PANTHER" id="PTHR24126">
    <property type="entry name" value="ANKYRIN REPEAT, PH AND SEC7 DOMAIN CONTAINING PROTEIN SECG-RELATED"/>
    <property type="match status" value="1"/>
</dbReference>
<keyword evidence="6" id="KW-1185">Reference proteome</keyword>
<dbReference type="KEGG" id="sgn:SGRA_2259"/>
<evidence type="ECO:0000256" key="3">
    <source>
        <dbReference type="PROSITE-ProRule" id="PRU00023"/>
    </source>
</evidence>
<keyword evidence="1" id="KW-0677">Repeat</keyword>
<dbReference type="SUPFAM" id="SSF52833">
    <property type="entry name" value="Thioredoxin-like"/>
    <property type="match status" value="1"/>
</dbReference>
<dbReference type="InterPro" id="IPR002110">
    <property type="entry name" value="Ankyrin_rpt"/>
</dbReference>
<dbReference type="PROSITE" id="PS50297">
    <property type="entry name" value="ANK_REP_REGION"/>
    <property type="match status" value="1"/>
</dbReference>
<dbReference type="Gene3D" id="1.25.40.20">
    <property type="entry name" value="Ankyrin repeat-containing domain"/>
    <property type="match status" value="1"/>
</dbReference>
<dbReference type="STRING" id="984262.SGRA_2259"/>
<dbReference type="PANTHER" id="PTHR24126:SF14">
    <property type="entry name" value="ANK_REP_REGION DOMAIN-CONTAINING PROTEIN"/>
    <property type="match status" value="1"/>
</dbReference>
<evidence type="ECO:0000256" key="1">
    <source>
        <dbReference type="ARBA" id="ARBA00022737"/>
    </source>
</evidence>
<feature type="repeat" description="ANK" evidence="3">
    <location>
        <begin position="110"/>
        <end position="142"/>
    </location>
</feature>
<dbReference type="Gene3D" id="3.40.30.10">
    <property type="entry name" value="Glutaredoxin"/>
    <property type="match status" value="1"/>
</dbReference>
<evidence type="ECO:0000313" key="6">
    <source>
        <dbReference type="Proteomes" id="UP000007519"/>
    </source>
</evidence>
<dbReference type="InterPro" id="IPR000866">
    <property type="entry name" value="AhpC/TSA"/>
</dbReference>
<dbReference type="Pfam" id="PF00578">
    <property type="entry name" value="AhpC-TSA"/>
    <property type="match status" value="1"/>
</dbReference>
<dbReference type="InterPro" id="IPR013766">
    <property type="entry name" value="Thioredoxin_domain"/>
</dbReference>
<dbReference type="GO" id="GO:0016491">
    <property type="term" value="F:oxidoreductase activity"/>
    <property type="evidence" value="ECO:0007669"/>
    <property type="project" value="InterPro"/>
</dbReference>
<dbReference type="InterPro" id="IPR036249">
    <property type="entry name" value="Thioredoxin-like_sf"/>
</dbReference>
<dbReference type="GO" id="GO:0016209">
    <property type="term" value="F:antioxidant activity"/>
    <property type="evidence" value="ECO:0007669"/>
    <property type="project" value="InterPro"/>
</dbReference>
<evidence type="ECO:0000256" key="2">
    <source>
        <dbReference type="ARBA" id="ARBA00023043"/>
    </source>
</evidence>
<accession>H6L3P0</accession>
<reference evidence="5 6" key="1">
    <citation type="journal article" date="2012" name="Stand. Genomic Sci.">
        <title>Complete genome sequencing and analysis of Saprospira grandis str. Lewin, a predatory marine bacterium.</title>
        <authorList>
            <person name="Saw J.H."/>
            <person name="Yuryev A."/>
            <person name="Kanbe M."/>
            <person name="Hou S."/>
            <person name="Young A.G."/>
            <person name="Aizawa S."/>
            <person name="Alam M."/>
        </authorList>
    </citation>
    <scope>NUCLEOTIDE SEQUENCE [LARGE SCALE GENOMIC DNA]</scope>
    <source>
        <strain evidence="5 6">Lewin</strain>
    </source>
</reference>
<keyword evidence="2 3" id="KW-0040">ANK repeat</keyword>
<evidence type="ECO:0000313" key="5">
    <source>
        <dbReference type="EMBL" id="AFC24988.1"/>
    </source>
</evidence>